<accession>A0ACB7Y4E7</accession>
<organism evidence="1 2">
    <name type="scientific">Vaccinium darrowii</name>
    <dbReference type="NCBI Taxonomy" id="229202"/>
    <lineage>
        <taxon>Eukaryota</taxon>
        <taxon>Viridiplantae</taxon>
        <taxon>Streptophyta</taxon>
        <taxon>Embryophyta</taxon>
        <taxon>Tracheophyta</taxon>
        <taxon>Spermatophyta</taxon>
        <taxon>Magnoliopsida</taxon>
        <taxon>eudicotyledons</taxon>
        <taxon>Gunneridae</taxon>
        <taxon>Pentapetalae</taxon>
        <taxon>asterids</taxon>
        <taxon>Ericales</taxon>
        <taxon>Ericaceae</taxon>
        <taxon>Vaccinioideae</taxon>
        <taxon>Vaccinieae</taxon>
        <taxon>Vaccinium</taxon>
    </lineage>
</organism>
<comment type="caution">
    <text evidence="1">The sequence shown here is derived from an EMBL/GenBank/DDBJ whole genome shotgun (WGS) entry which is preliminary data.</text>
</comment>
<dbReference type="EMBL" id="CM037155">
    <property type="protein sequence ID" value="KAH7848167.1"/>
    <property type="molecule type" value="Genomic_DNA"/>
</dbReference>
<proteinExistence type="predicted"/>
<protein>
    <submittedName>
        <fullName evidence="1">Uncharacterized protein</fullName>
    </submittedName>
</protein>
<dbReference type="Proteomes" id="UP000828048">
    <property type="component" value="Chromosome 5"/>
</dbReference>
<sequence length="623" mass="69631">MRDRLGLFAIVGWHIWKVRNAWVFKREWVEETQIISNALGEFLEFCALKTQRPGNTVVQSHEVDRWNPPSRGAFKINVDGALDKIRGKGGVGVVVRGEMGQIVKLAAIPLSNVWVAEMVEALGFQSALEVVNDHVGDNFVMEGDAFNSLGLSPKSLLRNFLFGRHFQSPVGIKSVLDRGDLSGIDSSHPTFRRTLVHRRDLYNCSFEEKHAEFSTIRMLQMKRFIHATGCRYYPKRDYYETLGVSEDASRDEIKKAFHALAKKYHPDANKNSTSAKRKFQEIRDAYETLQDAERRAQYDRERYRSSEDVKYAANDAEGFRYASSHQFSGSFHKIFTEIFENEAENFASDIQVELSLSFSEAAKGCTKHLSFDASVPCDSCDGLGYPLNAKARICPACDGIGRVTIPPFTATCSTCKGSGRVIKEYCQACRGSGVVEGVKEVKATIPAGVDTGDTIRVPKAGNSGGRGTQPGSLHIKLKVAEDPIFSRDGADIYVESNITFTQAIMGGKVEVPTLLGKVDMKIPKGVQHGQLMKLRGKGLPKHGFLVDHGDQYVRFRINFPTVVNERQRAILEEFAKEEISNENSASIEGHWWQHILDRVMVPKLMLECSFLVLILLLLNKILG</sequence>
<evidence type="ECO:0000313" key="1">
    <source>
        <dbReference type="EMBL" id="KAH7848167.1"/>
    </source>
</evidence>
<evidence type="ECO:0000313" key="2">
    <source>
        <dbReference type="Proteomes" id="UP000828048"/>
    </source>
</evidence>
<keyword evidence="2" id="KW-1185">Reference proteome</keyword>
<gene>
    <name evidence="1" type="ORF">Vadar_034582</name>
</gene>
<name>A0ACB7Y4E7_9ERIC</name>
<reference evidence="1 2" key="1">
    <citation type="journal article" date="2021" name="Hortic Res">
        <title>High-quality reference genome and annotation aids understanding of berry development for evergreen blueberry (Vaccinium darrowii).</title>
        <authorList>
            <person name="Yu J."/>
            <person name="Hulse-Kemp A.M."/>
            <person name="Babiker E."/>
            <person name="Staton M."/>
        </authorList>
    </citation>
    <scope>NUCLEOTIDE SEQUENCE [LARGE SCALE GENOMIC DNA]</scope>
    <source>
        <strain evidence="2">cv. NJ 8807/NJ 8810</strain>
        <tissue evidence="1">Young leaf</tissue>
    </source>
</reference>